<keyword evidence="4" id="KW-0479">Metal-binding</keyword>
<dbReference type="InterPro" id="IPR031127">
    <property type="entry name" value="E3_UB_ligase_RBR"/>
</dbReference>
<dbReference type="EC" id="2.3.2.31" evidence="2"/>
<evidence type="ECO:0000256" key="8">
    <source>
        <dbReference type="ARBA" id="ARBA00022833"/>
    </source>
</evidence>
<dbReference type="Proteomes" id="UP000013827">
    <property type="component" value="Unassembled WGS sequence"/>
</dbReference>
<dbReference type="Gene3D" id="1.20.120.1750">
    <property type="match status" value="1"/>
</dbReference>
<feature type="domain" description="RING-type" evidence="10">
    <location>
        <begin position="1"/>
        <end position="103"/>
    </location>
</feature>
<comment type="catalytic activity">
    <reaction evidence="1">
        <text>[E2 ubiquitin-conjugating enzyme]-S-ubiquitinyl-L-cysteine + [acceptor protein]-L-lysine = [E2 ubiquitin-conjugating enzyme]-L-cysteine + [acceptor protein]-N(6)-ubiquitinyl-L-lysine.</text>
        <dbReference type="EC" id="2.3.2.31"/>
    </reaction>
</comment>
<evidence type="ECO:0000256" key="6">
    <source>
        <dbReference type="ARBA" id="ARBA00022771"/>
    </source>
</evidence>
<keyword evidence="5" id="KW-0677">Repeat</keyword>
<evidence type="ECO:0000256" key="4">
    <source>
        <dbReference type="ARBA" id="ARBA00022723"/>
    </source>
</evidence>
<evidence type="ECO:0000256" key="9">
    <source>
        <dbReference type="SAM" id="Coils"/>
    </source>
</evidence>
<accession>A0A0D3KE55</accession>
<dbReference type="Pfam" id="PF01485">
    <property type="entry name" value="IBR"/>
    <property type="match status" value="1"/>
</dbReference>
<evidence type="ECO:0000256" key="2">
    <source>
        <dbReference type="ARBA" id="ARBA00012251"/>
    </source>
</evidence>
<keyword evidence="3" id="KW-0808">Transferase</keyword>
<dbReference type="GO" id="GO:0008270">
    <property type="term" value="F:zinc ion binding"/>
    <property type="evidence" value="ECO:0007669"/>
    <property type="project" value="UniProtKB-KW"/>
</dbReference>
<dbReference type="STRING" id="2903.R1F570"/>
<evidence type="ECO:0000256" key="1">
    <source>
        <dbReference type="ARBA" id="ARBA00001798"/>
    </source>
</evidence>
<dbReference type="GO" id="GO:0016567">
    <property type="term" value="P:protein ubiquitination"/>
    <property type="evidence" value="ECO:0007669"/>
    <property type="project" value="InterPro"/>
</dbReference>
<dbReference type="HOGENOM" id="CLU_1392500_0_0_1"/>
<keyword evidence="12" id="KW-1185">Reference proteome</keyword>
<name>A0A0D3KE55_EMIH1</name>
<organism evidence="11 12">
    <name type="scientific">Emiliania huxleyi (strain CCMP1516)</name>
    <dbReference type="NCBI Taxonomy" id="280463"/>
    <lineage>
        <taxon>Eukaryota</taxon>
        <taxon>Haptista</taxon>
        <taxon>Haptophyta</taxon>
        <taxon>Prymnesiophyceae</taxon>
        <taxon>Isochrysidales</taxon>
        <taxon>Noelaerhabdaceae</taxon>
        <taxon>Emiliania</taxon>
    </lineage>
</organism>
<protein>
    <recommendedName>
        <fullName evidence="2">RBR-type E3 ubiquitin transferase</fullName>
        <ecNumber evidence="2">2.3.2.31</ecNumber>
    </recommendedName>
</protein>
<proteinExistence type="predicted"/>
<keyword evidence="9" id="KW-0175">Coiled coil</keyword>
<dbReference type="InterPro" id="IPR044066">
    <property type="entry name" value="TRIAD_supradom"/>
</dbReference>
<keyword evidence="6" id="KW-0863">Zinc-finger</keyword>
<evidence type="ECO:0000259" key="10">
    <source>
        <dbReference type="PROSITE" id="PS51873"/>
    </source>
</evidence>
<dbReference type="CDD" id="cd22584">
    <property type="entry name" value="Rcat_RBR_unk"/>
    <property type="match status" value="1"/>
</dbReference>
<dbReference type="PANTHER" id="PTHR11685">
    <property type="entry name" value="RBR FAMILY RING FINGER AND IBR DOMAIN-CONTAINING"/>
    <property type="match status" value="1"/>
</dbReference>
<keyword evidence="7" id="KW-0833">Ubl conjugation pathway</keyword>
<dbReference type="KEGG" id="ehx:EMIHUDRAFT_228892"/>
<feature type="coiled-coil region" evidence="9">
    <location>
        <begin position="96"/>
        <end position="141"/>
    </location>
</feature>
<dbReference type="InterPro" id="IPR002867">
    <property type="entry name" value="IBR_dom"/>
</dbReference>
<dbReference type="EnsemblProtists" id="EOD34040">
    <property type="protein sequence ID" value="EOD34040"/>
    <property type="gene ID" value="EMIHUDRAFT_228892"/>
</dbReference>
<sequence>MFPTSGKDIACVACQSMLCIVCKAEAHDASVPCQPAAEDPALVALAYDQGWRRCENCLTYVALKHGCNHITCICGHEFCYACGVAWQDPKACACDLWSERMLLREEERRLEVAEEQLGRPLQQAERAALRQQLNVANHQGQECSHRSKETLQYREFAGNRRRTCNNCDQSIRHYCYECTECGFRVCQVCRYNRRLP</sequence>
<dbReference type="SUPFAM" id="SSF57850">
    <property type="entry name" value="RING/U-box"/>
    <property type="match status" value="1"/>
</dbReference>
<dbReference type="PaxDb" id="2903-EOD34040"/>
<evidence type="ECO:0000256" key="3">
    <source>
        <dbReference type="ARBA" id="ARBA00022679"/>
    </source>
</evidence>
<dbReference type="GeneID" id="17279310"/>
<dbReference type="AlphaFoldDB" id="A0A0D3KE55"/>
<evidence type="ECO:0000313" key="11">
    <source>
        <dbReference type="EnsemblProtists" id="EOD34040"/>
    </source>
</evidence>
<dbReference type="GO" id="GO:0061630">
    <property type="term" value="F:ubiquitin protein ligase activity"/>
    <property type="evidence" value="ECO:0007669"/>
    <property type="project" value="UniProtKB-EC"/>
</dbReference>
<reference evidence="12" key="1">
    <citation type="journal article" date="2013" name="Nature">
        <title>Pan genome of the phytoplankton Emiliania underpins its global distribution.</title>
        <authorList>
            <person name="Read B.A."/>
            <person name="Kegel J."/>
            <person name="Klute M.J."/>
            <person name="Kuo A."/>
            <person name="Lefebvre S.C."/>
            <person name="Maumus F."/>
            <person name="Mayer C."/>
            <person name="Miller J."/>
            <person name="Monier A."/>
            <person name="Salamov A."/>
            <person name="Young J."/>
            <person name="Aguilar M."/>
            <person name="Claverie J.M."/>
            <person name="Frickenhaus S."/>
            <person name="Gonzalez K."/>
            <person name="Herman E.K."/>
            <person name="Lin Y.C."/>
            <person name="Napier J."/>
            <person name="Ogata H."/>
            <person name="Sarno A.F."/>
            <person name="Shmutz J."/>
            <person name="Schroeder D."/>
            <person name="de Vargas C."/>
            <person name="Verret F."/>
            <person name="von Dassow P."/>
            <person name="Valentin K."/>
            <person name="Van de Peer Y."/>
            <person name="Wheeler G."/>
            <person name="Dacks J.B."/>
            <person name="Delwiche C.F."/>
            <person name="Dyhrman S.T."/>
            <person name="Glockner G."/>
            <person name="John U."/>
            <person name="Richards T."/>
            <person name="Worden A.Z."/>
            <person name="Zhang X."/>
            <person name="Grigoriev I.V."/>
            <person name="Allen A.E."/>
            <person name="Bidle K."/>
            <person name="Borodovsky M."/>
            <person name="Bowler C."/>
            <person name="Brownlee C."/>
            <person name="Cock J.M."/>
            <person name="Elias M."/>
            <person name="Gladyshev V.N."/>
            <person name="Groth M."/>
            <person name="Guda C."/>
            <person name="Hadaegh A."/>
            <person name="Iglesias-Rodriguez M.D."/>
            <person name="Jenkins J."/>
            <person name="Jones B.M."/>
            <person name="Lawson T."/>
            <person name="Leese F."/>
            <person name="Lindquist E."/>
            <person name="Lobanov A."/>
            <person name="Lomsadze A."/>
            <person name="Malik S.B."/>
            <person name="Marsh M.E."/>
            <person name="Mackinder L."/>
            <person name="Mock T."/>
            <person name="Mueller-Roeber B."/>
            <person name="Pagarete A."/>
            <person name="Parker M."/>
            <person name="Probert I."/>
            <person name="Quesneville H."/>
            <person name="Raines C."/>
            <person name="Rensing S.A."/>
            <person name="Riano-Pachon D.M."/>
            <person name="Richier S."/>
            <person name="Rokitta S."/>
            <person name="Shiraiwa Y."/>
            <person name="Soanes D.M."/>
            <person name="van der Giezen M."/>
            <person name="Wahlund T.M."/>
            <person name="Williams B."/>
            <person name="Wilson W."/>
            <person name="Wolfe G."/>
            <person name="Wurch L.L."/>
        </authorList>
    </citation>
    <scope>NUCLEOTIDE SEQUENCE</scope>
</reference>
<dbReference type="eggNOG" id="KOG1812">
    <property type="taxonomic scope" value="Eukaryota"/>
</dbReference>
<evidence type="ECO:0000256" key="5">
    <source>
        <dbReference type="ARBA" id="ARBA00022737"/>
    </source>
</evidence>
<dbReference type="PROSITE" id="PS51873">
    <property type="entry name" value="TRIAD"/>
    <property type="match status" value="1"/>
</dbReference>
<evidence type="ECO:0000313" key="12">
    <source>
        <dbReference type="Proteomes" id="UP000013827"/>
    </source>
</evidence>
<dbReference type="RefSeq" id="XP_005786469.1">
    <property type="nucleotide sequence ID" value="XM_005786412.1"/>
</dbReference>
<dbReference type="OMA" id="HAGELNC"/>
<reference evidence="11" key="2">
    <citation type="submission" date="2024-10" db="UniProtKB">
        <authorList>
            <consortium name="EnsemblProtists"/>
        </authorList>
    </citation>
    <scope>IDENTIFICATION</scope>
</reference>
<evidence type="ECO:0000256" key="7">
    <source>
        <dbReference type="ARBA" id="ARBA00022786"/>
    </source>
</evidence>
<keyword evidence="8" id="KW-0862">Zinc</keyword>